<keyword evidence="2" id="KW-0472">Membrane</keyword>
<feature type="region of interest" description="Disordered" evidence="1">
    <location>
        <begin position="1"/>
        <end position="24"/>
    </location>
</feature>
<gene>
    <name evidence="3" type="ORF">ZIOFF_040809</name>
</gene>
<dbReference type="Proteomes" id="UP000734854">
    <property type="component" value="Unassembled WGS sequence"/>
</dbReference>
<name>A0A8J5GCZ7_ZINOF</name>
<reference evidence="3 4" key="1">
    <citation type="submission" date="2020-08" db="EMBL/GenBank/DDBJ databases">
        <title>Plant Genome Project.</title>
        <authorList>
            <person name="Zhang R.-G."/>
        </authorList>
    </citation>
    <scope>NUCLEOTIDE SEQUENCE [LARGE SCALE GENOMIC DNA]</scope>
    <source>
        <tissue evidence="3">Rhizome</tissue>
    </source>
</reference>
<feature type="transmembrane region" description="Helical" evidence="2">
    <location>
        <begin position="59"/>
        <end position="82"/>
    </location>
</feature>
<organism evidence="3 4">
    <name type="scientific">Zingiber officinale</name>
    <name type="common">Ginger</name>
    <name type="synonym">Amomum zingiber</name>
    <dbReference type="NCBI Taxonomy" id="94328"/>
    <lineage>
        <taxon>Eukaryota</taxon>
        <taxon>Viridiplantae</taxon>
        <taxon>Streptophyta</taxon>
        <taxon>Embryophyta</taxon>
        <taxon>Tracheophyta</taxon>
        <taxon>Spermatophyta</taxon>
        <taxon>Magnoliopsida</taxon>
        <taxon>Liliopsida</taxon>
        <taxon>Zingiberales</taxon>
        <taxon>Zingiberaceae</taxon>
        <taxon>Zingiber</taxon>
    </lineage>
</organism>
<keyword evidence="2" id="KW-1133">Transmembrane helix</keyword>
<proteinExistence type="predicted"/>
<keyword evidence="4" id="KW-1185">Reference proteome</keyword>
<dbReference type="AlphaFoldDB" id="A0A8J5GCZ7"/>
<keyword evidence="2" id="KW-0812">Transmembrane</keyword>
<accession>A0A8J5GCZ7</accession>
<evidence type="ECO:0000256" key="2">
    <source>
        <dbReference type="SAM" id="Phobius"/>
    </source>
</evidence>
<sequence>MQQQSPGEGVGTTIEERPGAFSTSPSQIIRSLVSIPKSASSYPPVADGYGNMLVRLNGVATFIGIVGLTIAAGVLVVLLVMYPSESVKNHFYRYPSESSLSHEPPVSFTASVGFSVANICSG</sequence>
<dbReference type="EMBL" id="JACMSC010000011">
    <property type="protein sequence ID" value="KAG6500947.1"/>
    <property type="molecule type" value="Genomic_DNA"/>
</dbReference>
<evidence type="ECO:0000256" key="1">
    <source>
        <dbReference type="SAM" id="MobiDB-lite"/>
    </source>
</evidence>
<protein>
    <submittedName>
        <fullName evidence="3">Uncharacterized protein</fullName>
    </submittedName>
</protein>
<evidence type="ECO:0000313" key="4">
    <source>
        <dbReference type="Proteomes" id="UP000734854"/>
    </source>
</evidence>
<evidence type="ECO:0000313" key="3">
    <source>
        <dbReference type="EMBL" id="KAG6500947.1"/>
    </source>
</evidence>
<comment type="caution">
    <text evidence="3">The sequence shown here is derived from an EMBL/GenBank/DDBJ whole genome shotgun (WGS) entry which is preliminary data.</text>
</comment>